<keyword evidence="1" id="KW-1133">Transmembrane helix</keyword>
<evidence type="ECO:0000313" key="4">
    <source>
        <dbReference type="Proteomes" id="UP000198984"/>
    </source>
</evidence>
<evidence type="ECO:0000259" key="2">
    <source>
        <dbReference type="Pfam" id="PF04892"/>
    </source>
</evidence>
<reference evidence="3 4" key="1">
    <citation type="submission" date="2016-10" db="EMBL/GenBank/DDBJ databases">
        <authorList>
            <person name="de Groot N.N."/>
        </authorList>
    </citation>
    <scope>NUCLEOTIDE SEQUENCE [LARGE SCALE GENOMIC DNA]</scope>
    <source>
        <strain evidence="3 4">DSM 21039</strain>
    </source>
</reference>
<feature type="transmembrane region" description="Helical" evidence="1">
    <location>
        <begin position="100"/>
        <end position="120"/>
    </location>
</feature>
<dbReference type="Proteomes" id="UP000198984">
    <property type="component" value="Unassembled WGS sequence"/>
</dbReference>
<accession>A0A1H7IKZ8</accession>
<dbReference type="EMBL" id="FOBB01000001">
    <property type="protein sequence ID" value="SEK63223.1"/>
    <property type="molecule type" value="Genomic_DNA"/>
</dbReference>
<keyword evidence="4" id="KW-1185">Reference proteome</keyword>
<protein>
    <submittedName>
        <fullName evidence="3">VanZ like family protein</fullName>
    </submittedName>
</protein>
<dbReference type="OrthoDB" id="1524985at2"/>
<gene>
    <name evidence="3" type="ORF">SAMN04488505_101585</name>
</gene>
<dbReference type="PANTHER" id="PTHR28008:SF1">
    <property type="entry name" value="DOMAIN PROTEIN, PUTATIVE (AFU_ORTHOLOGUE AFUA_3G10980)-RELATED"/>
    <property type="match status" value="1"/>
</dbReference>
<evidence type="ECO:0000313" key="3">
    <source>
        <dbReference type="EMBL" id="SEK63223.1"/>
    </source>
</evidence>
<dbReference type="Pfam" id="PF04892">
    <property type="entry name" value="VanZ"/>
    <property type="match status" value="1"/>
</dbReference>
<feature type="transmembrane region" description="Helical" evidence="1">
    <location>
        <begin position="6"/>
        <end position="23"/>
    </location>
</feature>
<dbReference type="RefSeq" id="WP_089906640.1">
    <property type="nucleotide sequence ID" value="NZ_FOBB01000001.1"/>
</dbReference>
<feature type="domain" description="VanZ-like" evidence="2">
    <location>
        <begin position="36"/>
        <end position="121"/>
    </location>
</feature>
<dbReference type="NCBIfam" id="NF037970">
    <property type="entry name" value="vanZ_1"/>
    <property type="match status" value="1"/>
</dbReference>
<dbReference type="InterPro" id="IPR006976">
    <property type="entry name" value="VanZ-like"/>
</dbReference>
<dbReference type="PANTHER" id="PTHR28008">
    <property type="entry name" value="DOMAIN PROTEIN, PUTATIVE (AFU_ORTHOLOGUE AFUA_3G10980)-RELATED"/>
    <property type="match status" value="1"/>
</dbReference>
<name>A0A1H7IKZ8_9BACT</name>
<dbReference type="AlphaFoldDB" id="A0A1H7IKZ8"/>
<evidence type="ECO:0000256" key="1">
    <source>
        <dbReference type="SAM" id="Phobius"/>
    </source>
</evidence>
<keyword evidence="1" id="KW-0812">Transmembrane</keyword>
<organism evidence="3 4">
    <name type="scientific">Chitinophaga rupis</name>
    <dbReference type="NCBI Taxonomy" id="573321"/>
    <lineage>
        <taxon>Bacteria</taxon>
        <taxon>Pseudomonadati</taxon>
        <taxon>Bacteroidota</taxon>
        <taxon>Chitinophagia</taxon>
        <taxon>Chitinophagales</taxon>
        <taxon>Chitinophagaceae</taxon>
        <taxon>Chitinophaga</taxon>
    </lineage>
</organism>
<feature type="transmembrane region" description="Helical" evidence="1">
    <location>
        <begin position="43"/>
        <end position="62"/>
    </location>
</feature>
<feature type="transmembrane region" description="Helical" evidence="1">
    <location>
        <begin position="68"/>
        <end position="88"/>
    </location>
</feature>
<proteinExistence type="predicted"/>
<sequence>MKTIRYYIPAIVWLFFILVMCTLPGKDIPHEGWMERIHMDKIVHFGLFGGMVFFLCLGVYWHKGRFSATTLFMFVVFAALYGLSIEYIQKYMTVDRSFDMTDAAADALGAIAGVWIFRLFRRWFLKPGTNNAIK</sequence>
<dbReference type="STRING" id="573321.SAMN04488505_101585"/>
<keyword evidence="1" id="KW-0472">Membrane</keyword>